<evidence type="ECO:0000313" key="1">
    <source>
        <dbReference type="EMBL" id="NWC00601.1"/>
    </source>
</evidence>
<name>A0A7Y7XJ36_9PSED</name>
<gene>
    <name evidence="1" type="ORF">HX882_32510</name>
</gene>
<sequence>MFKITPNPPGAEDLNSPAFKLAAERAFAHYELLPSQNRPRKKPGRSTEDTLVHIYELLQCASATAYESADNLQGSERKLALGAMHLIDMAQQEMDGLLDGQQTVTA</sequence>
<dbReference type="RefSeq" id="WP_177105834.1">
    <property type="nucleotide sequence ID" value="NZ_JACAQB010000036.1"/>
</dbReference>
<dbReference type="Pfam" id="PF19619">
    <property type="entry name" value="DUF6124"/>
    <property type="match status" value="1"/>
</dbReference>
<proteinExistence type="predicted"/>
<dbReference type="AlphaFoldDB" id="A0A7Y7XJ36"/>
<evidence type="ECO:0000313" key="2">
    <source>
        <dbReference type="Proteomes" id="UP000539985"/>
    </source>
</evidence>
<comment type="caution">
    <text evidence="1">The sequence shown here is derived from an EMBL/GenBank/DDBJ whole genome shotgun (WGS) entry which is preliminary data.</text>
</comment>
<dbReference type="Proteomes" id="UP000539985">
    <property type="component" value="Unassembled WGS sequence"/>
</dbReference>
<dbReference type="EMBL" id="JACAQB010000036">
    <property type="protein sequence ID" value="NWC00601.1"/>
    <property type="molecule type" value="Genomic_DNA"/>
</dbReference>
<protein>
    <recommendedName>
        <fullName evidence="3">DUF3077 domain-containing protein</fullName>
    </recommendedName>
</protein>
<reference evidence="1 2" key="1">
    <citation type="submission" date="2020-04" db="EMBL/GenBank/DDBJ databases">
        <title>Molecular characterization of pseudomonads from Agaricus bisporus reveal novel blotch 2 pathogens in Western Europe.</title>
        <authorList>
            <person name="Taparia T."/>
            <person name="Krijger M."/>
            <person name="Haynes E."/>
            <person name="Elpinstone J.G."/>
            <person name="Noble R."/>
            <person name="Van Der Wolf J."/>
        </authorList>
    </citation>
    <scope>NUCLEOTIDE SEQUENCE [LARGE SCALE GENOMIC DNA]</scope>
    <source>
        <strain evidence="1 2">H7001</strain>
    </source>
</reference>
<accession>A0A7Y7XJ36</accession>
<evidence type="ECO:0008006" key="3">
    <source>
        <dbReference type="Google" id="ProtNLM"/>
    </source>
</evidence>
<organism evidence="1 2">
    <name type="scientific">Pseudomonas gingeri</name>
    <dbReference type="NCBI Taxonomy" id="117681"/>
    <lineage>
        <taxon>Bacteria</taxon>
        <taxon>Pseudomonadati</taxon>
        <taxon>Pseudomonadota</taxon>
        <taxon>Gammaproteobacteria</taxon>
        <taxon>Pseudomonadales</taxon>
        <taxon>Pseudomonadaceae</taxon>
        <taxon>Pseudomonas</taxon>
    </lineage>
</organism>